<feature type="domain" description="Ig-like" evidence="13">
    <location>
        <begin position="130"/>
        <end position="227"/>
    </location>
</feature>
<dbReference type="OMA" id="TEKHEDY"/>
<dbReference type="Bgee" id="ENSLOCG00000010669">
    <property type="expression patterns" value="Expressed in pharyngeal gill and 11 other cell types or tissues"/>
</dbReference>
<dbReference type="EMBL" id="AHAT01012739">
    <property type="status" value="NOT_ANNOTATED_CDS"/>
    <property type="molecule type" value="Genomic_DNA"/>
</dbReference>
<evidence type="ECO:0000256" key="6">
    <source>
        <dbReference type="ARBA" id="ARBA00023136"/>
    </source>
</evidence>
<dbReference type="HOGENOM" id="CLU_013137_8_2_1"/>
<keyword evidence="8" id="KW-0675">Receptor</keyword>
<dbReference type="InterPro" id="IPR007110">
    <property type="entry name" value="Ig-like_dom"/>
</dbReference>
<evidence type="ECO:0000256" key="2">
    <source>
        <dbReference type="ARBA" id="ARBA00022475"/>
    </source>
</evidence>
<protein>
    <recommendedName>
        <fullName evidence="13">Ig-like domain-containing protein</fullName>
    </recommendedName>
</protein>
<dbReference type="SUPFAM" id="SSF48726">
    <property type="entry name" value="Immunoglobulin"/>
    <property type="match status" value="2"/>
</dbReference>
<feature type="domain" description="Ig-like" evidence="13">
    <location>
        <begin position="29"/>
        <end position="129"/>
    </location>
</feature>
<dbReference type="Gene3D" id="2.60.40.10">
    <property type="entry name" value="Immunoglobulins"/>
    <property type="match status" value="2"/>
</dbReference>
<dbReference type="AlphaFoldDB" id="W5MXF8"/>
<keyword evidence="2" id="KW-1003">Cell membrane</keyword>
<evidence type="ECO:0000256" key="1">
    <source>
        <dbReference type="ARBA" id="ARBA00004251"/>
    </source>
</evidence>
<keyword evidence="7" id="KW-1015">Disulfide bond</keyword>
<evidence type="ECO:0000256" key="5">
    <source>
        <dbReference type="ARBA" id="ARBA00022989"/>
    </source>
</evidence>
<dbReference type="InParanoid" id="W5MXF8"/>
<evidence type="ECO:0000256" key="3">
    <source>
        <dbReference type="ARBA" id="ARBA00022692"/>
    </source>
</evidence>
<dbReference type="PROSITE" id="PS50835">
    <property type="entry name" value="IG_LIKE"/>
    <property type="match status" value="2"/>
</dbReference>
<sequence length="275" mass="30483">MHLHWQIGVFLVYKTLCMCAGKDCIAIMGESTVLPCVYRKGSELDLGSIAIEWRSDSVIVHSFVYGKDALDKQGETYINRTQLFLTALKMGNFSLRLSDISMDDARIYKCIFHQNGLESSVHLDQVCLTPAAHYTEPVVQRDGVTEGGEAQFNCSSGQGFPKPTVHWLINGECPPVDTVRSTVTQEPDTKLFSVRSLLTVNVTQEIIVSCTIENHRLKENKTSAVIYYSIQKDTNTGTNTAQVVGGIVGGFLIAVLIGVAMWKRRELFKRCGIAQ</sequence>
<feature type="transmembrane region" description="Helical" evidence="11">
    <location>
        <begin position="243"/>
        <end position="262"/>
    </location>
</feature>
<keyword evidence="5 11" id="KW-1133">Transmembrane helix</keyword>
<evidence type="ECO:0000256" key="8">
    <source>
        <dbReference type="ARBA" id="ARBA00023170"/>
    </source>
</evidence>
<dbReference type="GO" id="GO:0005102">
    <property type="term" value="F:signaling receptor binding"/>
    <property type="evidence" value="ECO:0000318"/>
    <property type="project" value="GO_Central"/>
</dbReference>
<feature type="chain" id="PRO_5004866936" description="Ig-like domain-containing protein" evidence="12">
    <location>
        <begin position="20"/>
        <end position="275"/>
    </location>
</feature>
<accession>W5MXF8</accession>
<reference evidence="14" key="3">
    <citation type="submission" date="2025-09" db="UniProtKB">
        <authorList>
            <consortium name="Ensembl"/>
        </authorList>
    </citation>
    <scope>IDENTIFICATION</scope>
</reference>
<dbReference type="GeneTree" id="ENSGT00940000154641"/>
<dbReference type="EMBL" id="AHAT01012740">
    <property type="status" value="NOT_ANNOTATED_CDS"/>
    <property type="molecule type" value="Genomic_DNA"/>
</dbReference>
<evidence type="ECO:0000256" key="9">
    <source>
        <dbReference type="ARBA" id="ARBA00023180"/>
    </source>
</evidence>
<dbReference type="Ensembl" id="ENSLOCT00000013095.1">
    <property type="protein sequence ID" value="ENSLOCP00000013067.1"/>
    <property type="gene ID" value="ENSLOCG00000010669.1"/>
</dbReference>
<keyword evidence="9" id="KW-0325">Glycoprotein</keyword>
<keyword evidence="10" id="KW-0393">Immunoglobulin domain</keyword>
<name>W5MXF8_LEPOC</name>
<dbReference type="GO" id="GO:0001817">
    <property type="term" value="P:regulation of cytokine production"/>
    <property type="evidence" value="ECO:0000318"/>
    <property type="project" value="GO_Central"/>
</dbReference>
<dbReference type="InterPro" id="IPR013783">
    <property type="entry name" value="Ig-like_fold"/>
</dbReference>
<evidence type="ECO:0000313" key="15">
    <source>
        <dbReference type="Proteomes" id="UP000018468"/>
    </source>
</evidence>
<dbReference type="STRING" id="7918.ENSLOCP00000013067"/>
<reference evidence="14" key="2">
    <citation type="submission" date="2025-08" db="UniProtKB">
        <authorList>
            <consortium name="Ensembl"/>
        </authorList>
    </citation>
    <scope>IDENTIFICATION</scope>
</reference>
<evidence type="ECO:0000256" key="12">
    <source>
        <dbReference type="SAM" id="SignalP"/>
    </source>
</evidence>
<evidence type="ECO:0000256" key="4">
    <source>
        <dbReference type="ARBA" id="ARBA00022729"/>
    </source>
</evidence>
<keyword evidence="3 11" id="KW-0812">Transmembrane</keyword>
<dbReference type="eggNOG" id="ENOG502S3W2">
    <property type="taxonomic scope" value="Eukaryota"/>
</dbReference>
<evidence type="ECO:0000259" key="13">
    <source>
        <dbReference type="PROSITE" id="PS50835"/>
    </source>
</evidence>
<dbReference type="GO" id="GO:0050852">
    <property type="term" value="P:T cell receptor signaling pathway"/>
    <property type="evidence" value="ECO:0000318"/>
    <property type="project" value="GO_Central"/>
</dbReference>
<dbReference type="FunFam" id="2.60.40.10:FF:004398">
    <property type="match status" value="1"/>
</dbReference>
<evidence type="ECO:0000256" key="11">
    <source>
        <dbReference type="SAM" id="Phobius"/>
    </source>
</evidence>
<dbReference type="Proteomes" id="UP000018468">
    <property type="component" value="Linkage group LG14"/>
</dbReference>
<dbReference type="PANTHER" id="PTHR25466">
    <property type="entry name" value="T-LYMPHOCYTE ACTIVATION ANTIGEN"/>
    <property type="match status" value="1"/>
</dbReference>
<keyword evidence="4 12" id="KW-0732">Signal</keyword>
<keyword evidence="15" id="KW-1185">Reference proteome</keyword>
<keyword evidence="6 11" id="KW-0472">Membrane</keyword>
<comment type="subcellular location">
    <subcellularLocation>
        <location evidence="1">Cell membrane</location>
        <topology evidence="1">Single-pass type I membrane protein</topology>
    </subcellularLocation>
</comment>
<dbReference type="GO" id="GO:0009897">
    <property type="term" value="C:external side of plasma membrane"/>
    <property type="evidence" value="ECO:0000318"/>
    <property type="project" value="GO_Central"/>
</dbReference>
<evidence type="ECO:0000256" key="7">
    <source>
        <dbReference type="ARBA" id="ARBA00023157"/>
    </source>
</evidence>
<dbReference type="Pfam" id="PF08205">
    <property type="entry name" value="C2-set_2"/>
    <property type="match status" value="1"/>
</dbReference>
<reference evidence="15" key="1">
    <citation type="submission" date="2011-12" db="EMBL/GenBank/DDBJ databases">
        <title>The Draft Genome of Lepisosteus oculatus.</title>
        <authorList>
            <consortium name="The Broad Institute Genome Assembly &amp; Analysis Group"/>
            <consortium name="Computational R&amp;D Group"/>
            <consortium name="and Sequencing Platform"/>
            <person name="Di Palma F."/>
            <person name="Alfoldi J."/>
            <person name="Johnson J."/>
            <person name="Berlin A."/>
            <person name="Gnerre S."/>
            <person name="Jaffe D."/>
            <person name="MacCallum I."/>
            <person name="Young S."/>
            <person name="Walker B.J."/>
            <person name="Lander E.S."/>
            <person name="Lindblad-Toh K."/>
        </authorList>
    </citation>
    <scope>NUCLEOTIDE SEQUENCE [LARGE SCALE GENOMIC DNA]</scope>
</reference>
<dbReference type="EMBL" id="AHAT01012741">
    <property type="status" value="NOT_ANNOTATED_CDS"/>
    <property type="molecule type" value="Genomic_DNA"/>
</dbReference>
<dbReference type="PANTHER" id="PTHR25466:SF2">
    <property type="entry name" value="T-LYMPHOCYTE ACTIVATION ANTIGEN CD86"/>
    <property type="match status" value="1"/>
</dbReference>
<evidence type="ECO:0000313" key="14">
    <source>
        <dbReference type="Ensembl" id="ENSLOCP00000013067.1"/>
    </source>
</evidence>
<dbReference type="InterPro" id="IPR013162">
    <property type="entry name" value="CD80_C2-set"/>
</dbReference>
<proteinExistence type="predicted"/>
<evidence type="ECO:0000256" key="10">
    <source>
        <dbReference type="ARBA" id="ARBA00023319"/>
    </source>
</evidence>
<organism evidence="14 15">
    <name type="scientific">Lepisosteus oculatus</name>
    <name type="common">Spotted gar</name>
    <dbReference type="NCBI Taxonomy" id="7918"/>
    <lineage>
        <taxon>Eukaryota</taxon>
        <taxon>Metazoa</taxon>
        <taxon>Chordata</taxon>
        <taxon>Craniata</taxon>
        <taxon>Vertebrata</taxon>
        <taxon>Euteleostomi</taxon>
        <taxon>Actinopterygii</taxon>
        <taxon>Neopterygii</taxon>
        <taxon>Holostei</taxon>
        <taxon>Semionotiformes</taxon>
        <taxon>Lepisosteidae</taxon>
        <taxon>Lepisosteus</taxon>
    </lineage>
</organism>
<dbReference type="FunFam" id="2.60.40.10:FF:002360">
    <property type="entry name" value="Si:dkey-222p3.1"/>
    <property type="match status" value="1"/>
</dbReference>
<dbReference type="InterPro" id="IPR036179">
    <property type="entry name" value="Ig-like_dom_sf"/>
</dbReference>
<feature type="signal peptide" evidence="12">
    <location>
        <begin position="1"/>
        <end position="19"/>
    </location>
</feature>
<dbReference type="InterPro" id="IPR051713">
    <property type="entry name" value="T-cell_Activation_Regulation"/>
</dbReference>